<dbReference type="Pfam" id="PF23409">
    <property type="entry name" value="Beta-prop_EML"/>
    <property type="match status" value="1"/>
</dbReference>
<comment type="caution">
    <text evidence="5">The sequence shown here is derived from an EMBL/GenBank/DDBJ whole genome shotgun (WGS) entry which is preliminary data.</text>
</comment>
<sequence length="740" mass="79456">MSSSAMEALSPKLRWVHGFQPTCVALLAEKEVAFAAGKLVVQMDVTTQQQRFVLGHSASVTCLAFSEPQALGASGQLLRKGAKWAEVLLWDSESLEICACFSFHQADIEAIAFIQDGEVLVSIGSDRDRTMALWPAAREGCFRIGRREGVPLAVCSAFKGGQVRGIAAAPGSSDLPMLFASYGVQHIKFWRSNRSGRLSQAVDGRRGAFGCDQAPKMIVCAVFVARDRLVAGGNTGEVFFFHGSRAVRKMELSSPSPVACLLPMKETLVVVHGNGMCHFLNSTKASDMDLGTLKHWPAPRFRTSLIAGAWKDRCLLLSSKTHLVYLDLQQGPPSSCQVLSSQPAEPLTSLALARAASDADGTGRLYSGALDGLVRCYDLKDFAQLEPRSFRCGAAGITCLAVSGTASAEFAAWLAVGCSDSTLSIMSESSYQYVLRRSLSGSKAKLTCAKFSSVDISGKHPLWLAVGTDDGCIHTFRFKEPGCKSSAYGAYGLHTGEEVVSKVATLRGHEASIFDLCFADTLPCNYLMSVDLSGKELAFDVPMARRLPSMGMVKDVPFHPWTLPVGPLKEKKLSRVHELSGRSSIAVATDAVEIWPFPCTGPPSISPPRLEGPSAQISSLLFNPSDDSLLASSDTALFVWSFQSDQAKGRMPLSPLRSVQPSETPDRRTPATPAFTPPPRTRVEPQVSRGARGPNGAPQSCSSCQAALTAPGHFCQNCGQKRVEPLVSQVSRTPQKVAFN</sequence>
<dbReference type="InterPro" id="IPR001680">
    <property type="entry name" value="WD40_rpt"/>
</dbReference>
<dbReference type="SUPFAM" id="SSF50978">
    <property type="entry name" value="WD40 repeat-like"/>
    <property type="match status" value="1"/>
</dbReference>
<dbReference type="InterPro" id="IPR036322">
    <property type="entry name" value="WD40_repeat_dom_sf"/>
</dbReference>
<name>A0ABP0P7H5_9DINO</name>
<organism evidence="5 6">
    <name type="scientific">Durusdinium trenchii</name>
    <dbReference type="NCBI Taxonomy" id="1381693"/>
    <lineage>
        <taxon>Eukaryota</taxon>
        <taxon>Sar</taxon>
        <taxon>Alveolata</taxon>
        <taxon>Dinophyceae</taxon>
        <taxon>Suessiales</taxon>
        <taxon>Symbiodiniaceae</taxon>
        <taxon>Durusdinium</taxon>
    </lineage>
</organism>
<keyword evidence="6" id="KW-1185">Reference proteome</keyword>
<dbReference type="Gene3D" id="2.130.10.10">
    <property type="entry name" value="YVTN repeat-like/Quinoprotein amine dehydrogenase"/>
    <property type="match status" value="2"/>
</dbReference>
<dbReference type="PANTHER" id="PTHR13720">
    <property type="entry name" value="WD-40 REPEAT PROTEIN"/>
    <property type="match status" value="1"/>
</dbReference>
<reference evidence="5 6" key="1">
    <citation type="submission" date="2024-02" db="EMBL/GenBank/DDBJ databases">
        <authorList>
            <person name="Chen Y."/>
            <person name="Shah S."/>
            <person name="Dougan E. K."/>
            <person name="Thang M."/>
            <person name="Chan C."/>
        </authorList>
    </citation>
    <scope>NUCLEOTIDE SEQUENCE [LARGE SCALE GENOMIC DNA]</scope>
</reference>
<evidence type="ECO:0000259" key="4">
    <source>
        <dbReference type="Pfam" id="PF23409"/>
    </source>
</evidence>
<dbReference type="EMBL" id="CAXAMM010033212">
    <property type="protein sequence ID" value="CAK9070877.1"/>
    <property type="molecule type" value="Genomic_DNA"/>
</dbReference>
<dbReference type="Proteomes" id="UP001642464">
    <property type="component" value="Unassembled WGS sequence"/>
</dbReference>
<keyword evidence="2" id="KW-0677">Repeat</keyword>
<feature type="domain" description="EML-like first beta-propeller" evidence="4">
    <location>
        <begin position="49"/>
        <end position="274"/>
    </location>
</feature>
<dbReference type="InterPro" id="IPR055439">
    <property type="entry name" value="Beta-prop_EML_1st"/>
</dbReference>
<keyword evidence="1" id="KW-0853">WD repeat</keyword>
<evidence type="ECO:0000313" key="5">
    <source>
        <dbReference type="EMBL" id="CAK9070877.1"/>
    </source>
</evidence>
<protein>
    <submittedName>
        <fullName evidence="5">Echinoderm microtubule-associated protein-like 6 (EMAP-6) (Echinoderm microtubule-associated protein-like 5-like)</fullName>
    </submittedName>
</protein>
<feature type="region of interest" description="Disordered" evidence="3">
    <location>
        <begin position="649"/>
        <end position="702"/>
    </location>
</feature>
<gene>
    <name evidence="5" type="ORF">SCF082_LOCUS35165</name>
</gene>
<dbReference type="SMART" id="SM00320">
    <property type="entry name" value="WD40"/>
    <property type="match status" value="7"/>
</dbReference>
<accession>A0ABP0P7H5</accession>
<evidence type="ECO:0000256" key="3">
    <source>
        <dbReference type="SAM" id="MobiDB-lite"/>
    </source>
</evidence>
<dbReference type="PANTHER" id="PTHR13720:SF33">
    <property type="entry name" value="HELP DOMAIN-CONTAINING PROTEIN"/>
    <property type="match status" value="1"/>
</dbReference>
<evidence type="ECO:0000313" key="6">
    <source>
        <dbReference type="Proteomes" id="UP001642464"/>
    </source>
</evidence>
<dbReference type="InterPro" id="IPR050630">
    <property type="entry name" value="WD_repeat_EMAP"/>
</dbReference>
<evidence type="ECO:0000256" key="1">
    <source>
        <dbReference type="ARBA" id="ARBA00022574"/>
    </source>
</evidence>
<dbReference type="InterPro" id="IPR015943">
    <property type="entry name" value="WD40/YVTN_repeat-like_dom_sf"/>
</dbReference>
<proteinExistence type="predicted"/>
<dbReference type="Pfam" id="PF00400">
    <property type="entry name" value="WD40"/>
    <property type="match status" value="1"/>
</dbReference>
<evidence type="ECO:0000256" key="2">
    <source>
        <dbReference type="ARBA" id="ARBA00022737"/>
    </source>
</evidence>